<evidence type="ECO:0000256" key="3">
    <source>
        <dbReference type="ARBA" id="ARBA00022691"/>
    </source>
</evidence>
<keyword evidence="5" id="KW-1133">Transmembrane helix</keyword>
<sequence>MLERTYTRHGSSLIVRLMSFVCLFFESYVAPCVELKTAKRDHVQQNQQTRFPRATRPLPLKLVTVGKDRGTAMESVALEYVKKIQRYCAFEEVQLRPNPKNSSDVSNQVSSEGERVMRSISTKDWVVLLDERGKEMTSEKFADLIADAGETGASAVVFCIGGPFGHGPQVRERANVSVKLSTMVLNHQVAFLVLLEQIYRAWTILRGEKYHH</sequence>
<accession>A0A8T0J7P5</accession>
<dbReference type="Pfam" id="PF02590">
    <property type="entry name" value="SPOUT_MTase"/>
    <property type="match status" value="1"/>
</dbReference>
<dbReference type="GO" id="GO:0006364">
    <property type="term" value="P:rRNA processing"/>
    <property type="evidence" value="ECO:0007669"/>
    <property type="project" value="InterPro"/>
</dbReference>
<evidence type="ECO:0000256" key="1">
    <source>
        <dbReference type="ARBA" id="ARBA00022603"/>
    </source>
</evidence>
<dbReference type="CDD" id="cd18081">
    <property type="entry name" value="RlmH-like"/>
    <property type="match status" value="1"/>
</dbReference>
<keyword evidence="2" id="KW-0808">Transferase</keyword>
<dbReference type="InterPro" id="IPR029028">
    <property type="entry name" value="Alpha/beta_knot_MTases"/>
</dbReference>
<proteinExistence type="inferred from homology"/>
<keyword evidence="1" id="KW-0489">Methyltransferase</keyword>
<dbReference type="PANTHER" id="PTHR33603:SF1">
    <property type="entry name" value="RIBOSOMAL RNA LARGE SUBUNIT METHYLTRANSFERASE H"/>
    <property type="match status" value="1"/>
</dbReference>
<keyword evidence="5" id="KW-0812">Transmembrane</keyword>
<dbReference type="SUPFAM" id="SSF75217">
    <property type="entry name" value="alpha/beta knot"/>
    <property type="match status" value="1"/>
</dbReference>
<dbReference type="Gene3D" id="3.40.1280.10">
    <property type="match status" value="1"/>
</dbReference>
<evidence type="ECO:0000313" key="6">
    <source>
        <dbReference type="EMBL" id="KAG0591914.1"/>
    </source>
</evidence>
<dbReference type="PANTHER" id="PTHR33603">
    <property type="entry name" value="METHYLTRANSFERASE"/>
    <property type="match status" value="1"/>
</dbReference>
<dbReference type="OrthoDB" id="429744at2759"/>
<evidence type="ECO:0000256" key="5">
    <source>
        <dbReference type="SAM" id="Phobius"/>
    </source>
</evidence>
<evidence type="ECO:0008006" key="8">
    <source>
        <dbReference type="Google" id="ProtNLM"/>
    </source>
</evidence>
<evidence type="ECO:0000256" key="2">
    <source>
        <dbReference type="ARBA" id="ARBA00022679"/>
    </source>
</evidence>
<keyword evidence="5" id="KW-0472">Membrane</keyword>
<evidence type="ECO:0000313" key="7">
    <source>
        <dbReference type="Proteomes" id="UP000822688"/>
    </source>
</evidence>
<dbReference type="GO" id="GO:0008168">
    <property type="term" value="F:methyltransferase activity"/>
    <property type="evidence" value="ECO:0007669"/>
    <property type="project" value="UniProtKB-KW"/>
</dbReference>
<keyword evidence="3" id="KW-0949">S-adenosyl-L-methionine</keyword>
<feature type="transmembrane region" description="Helical" evidence="5">
    <location>
        <begin position="12"/>
        <end position="30"/>
    </location>
</feature>
<dbReference type="InterPro" id="IPR029026">
    <property type="entry name" value="tRNA_m1G_MTases_N"/>
</dbReference>
<comment type="similarity">
    <text evidence="4">Belongs to the RNA methyltransferase RlmH family.</text>
</comment>
<keyword evidence="7" id="KW-1185">Reference proteome</keyword>
<dbReference type="InterPro" id="IPR003742">
    <property type="entry name" value="RlmH-like"/>
</dbReference>
<name>A0A8T0J7P5_CERPU</name>
<dbReference type="GO" id="GO:0032259">
    <property type="term" value="P:methylation"/>
    <property type="evidence" value="ECO:0007669"/>
    <property type="project" value="UniProtKB-KW"/>
</dbReference>
<protein>
    <recommendedName>
        <fullName evidence="8">RNA methyltransferase At5g10620</fullName>
    </recommendedName>
</protein>
<dbReference type="Proteomes" id="UP000822688">
    <property type="component" value="Chromosome 1"/>
</dbReference>
<comment type="caution">
    <text evidence="6">The sequence shown here is derived from an EMBL/GenBank/DDBJ whole genome shotgun (WGS) entry which is preliminary data.</text>
</comment>
<dbReference type="AlphaFoldDB" id="A0A8T0J7P5"/>
<dbReference type="HAMAP" id="MF_00658">
    <property type="entry name" value="23SrRNA_methyltr_H"/>
    <property type="match status" value="1"/>
</dbReference>
<organism evidence="6 7">
    <name type="scientific">Ceratodon purpureus</name>
    <name type="common">Fire moss</name>
    <name type="synonym">Dicranum purpureum</name>
    <dbReference type="NCBI Taxonomy" id="3225"/>
    <lineage>
        <taxon>Eukaryota</taxon>
        <taxon>Viridiplantae</taxon>
        <taxon>Streptophyta</taxon>
        <taxon>Embryophyta</taxon>
        <taxon>Bryophyta</taxon>
        <taxon>Bryophytina</taxon>
        <taxon>Bryopsida</taxon>
        <taxon>Dicranidae</taxon>
        <taxon>Pseudoditrichales</taxon>
        <taxon>Ditrichaceae</taxon>
        <taxon>Ceratodon</taxon>
    </lineage>
</organism>
<gene>
    <name evidence="6" type="ORF">KC19_1G211500</name>
</gene>
<reference evidence="6" key="1">
    <citation type="submission" date="2020-06" db="EMBL/GenBank/DDBJ databases">
        <title>WGS assembly of Ceratodon purpureus strain R40.</title>
        <authorList>
            <person name="Carey S.B."/>
            <person name="Jenkins J."/>
            <person name="Shu S."/>
            <person name="Lovell J.T."/>
            <person name="Sreedasyam A."/>
            <person name="Maumus F."/>
            <person name="Tiley G.P."/>
            <person name="Fernandez-Pozo N."/>
            <person name="Barry K."/>
            <person name="Chen C."/>
            <person name="Wang M."/>
            <person name="Lipzen A."/>
            <person name="Daum C."/>
            <person name="Saski C.A."/>
            <person name="Payton A.C."/>
            <person name="Mcbreen J.C."/>
            <person name="Conrad R.E."/>
            <person name="Kollar L.M."/>
            <person name="Olsson S."/>
            <person name="Huttunen S."/>
            <person name="Landis J.B."/>
            <person name="Wickett N.J."/>
            <person name="Johnson M.G."/>
            <person name="Rensing S.A."/>
            <person name="Grimwood J."/>
            <person name="Schmutz J."/>
            <person name="Mcdaniel S.F."/>
        </authorList>
    </citation>
    <scope>NUCLEOTIDE SEQUENCE</scope>
    <source>
        <strain evidence="6">R40</strain>
    </source>
</reference>
<evidence type="ECO:0000256" key="4">
    <source>
        <dbReference type="ARBA" id="ARBA00038303"/>
    </source>
</evidence>
<dbReference type="EMBL" id="CM026421">
    <property type="protein sequence ID" value="KAG0591914.1"/>
    <property type="molecule type" value="Genomic_DNA"/>
</dbReference>